<protein>
    <submittedName>
        <fullName evidence="2">Glycosyltransferase family A protein</fullName>
        <ecNumber evidence="2">2.4.-.-</ecNumber>
    </submittedName>
</protein>
<keyword evidence="2" id="KW-0808">Transferase</keyword>
<feature type="domain" description="Glycosyltransferase 2-like" evidence="1">
    <location>
        <begin position="5"/>
        <end position="94"/>
    </location>
</feature>
<dbReference type="InterPro" id="IPR001173">
    <property type="entry name" value="Glyco_trans_2-like"/>
</dbReference>
<dbReference type="PANTHER" id="PTHR43685">
    <property type="entry name" value="GLYCOSYLTRANSFERASE"/>
    <property type="match status" value="1"/>
</dbReference>
<dbReference type="EMBL" id="CP134880">
    <property type="protein sequence ID" value="WNM28400.1"/>
    <property type="molecule type" value="Genomic_DNA"/>
</dbReference>
<dbReference type="SUPFAM" id="SSF53448">
    <property type="entry name" value="Nucleotide-diphospho-sugar transferases"/>
    <property type="match status" value="1"/>
</dbReference>
<dbReference type="PANTHER" id="PTHR43685:SF11">
    <property type="entry name" value="GLYCOSYLTRANSFERASE TAGX-RELATED"/>
    <property type="match status" value="1"/>
</dbReference>
<dbReference type="Pfam" id="PF00535">
    <property type="entry name" value="Glycos_transf_2"/>
    <property type="match status" value="1"/>
</dbReference>
<accession>A0AA96FH25</accession>
<dbReference type="EC" id="2.4.-.-" evidence="2"/>
<dbReference type="AlphaFoldDB" id="A0AA96FH25"/>
<dbReference type="RefSeq" id="WP_313544820.1">
    <property type="nucleotide sequence ID" value="NZ_CP134880.1"/>
</dbReference>
<sequence length="330" mass="35981">MRRLSIIIPNYNYGRFVAQAIESALAVDWPDVEVIVVDDGSTDDSREQIAAYADHITVIHQDNAGPRVACNTGFASSTGDAVVFLDSDDLLEPTIARESARVWGHAVSKVQFPMLRIDGEGVPVGTSFPRFGTAPTPDQIRGWMRATGEYPTPPGSGNVYARSFLERLFPLGDRCGGSSDSSCLAAAPYLGDVITLTEPQARYRLHGDNRSYVLTDPARFSLRVERAVQRHQFALEVSGNEADGLAPLFRGRHLLQLRVAGRRLRPDDRPLPGDSAARMLRDALTSPFAPGPDGVAHRVLVSTWSLATLTAPGPVARRLIDRRFRQPVAG</sequence>
<dbReference type="GO" id="GO:0016757">
    <property type="term" value="F:glycosyltransferase activity"/>
    <property type="evidence" value="ECO:0007669"/>
    <property type="project" value="UniProtKB-KW"/>
</dbReference>
<reference evidence="2" key="1">
    <citation type="submission" date="2023-09" db="EMBL/GenBank/DDBJ databases">
        <title>Demequina sp. a novel bacteria isolated from Capsicum annuum.</title>
        <authorList>
            <person name="Humaira Z."/>
            <person name="Lee J."/>
            <person name="Cho D."/>
        </authorList>
    </citation>
    <scope>NUCLEOTIDE SEQUENCE</scope>
    <source>
        <strain evidence="2">PMTSA13</strain>
    </source>
</reference>
<gene>
    <name evidence="2" type="ORF">RN607_05195</name>
</gene>
<evidence type="ECO:0000313" key="2">
    <source>
        <dbReference type="EMBL" id="WNM28400.1"/>
    </source>
</evidence>
<dbReference type="Gene3D" id="3.90.550.10">
    <property type="entry name" value="Spore Coat Polysaccharide Biosynthesis Protein SpsA, Chain A"/>
    <property type="match status" value="1"/>
</dbReference>
<keyword evidence="2" id="KW-0328">Glycosyltransferase</keyword>
<dbReference type="CDD" id="cd00761">
    <property type="entry name" value="Glyco_tranf_GTA_type"/>
    <property type="match status" value="1"/>
</dbReference>
<name>A0AA96FH25_9MICO</name>
<dbReference type="Proteomes" id="UP001303408">
    <property type="component" value="Chromosome"/>
</dbReference>
<dbReference type="InterPro" id="IPR050834">
    <property type="entry name" value="Glycosyltransf_2"/>
</dbReference>
<organism evidence="2">
    <name type="scientific">Demequina capsici</name>
    <dbReference type="NCBI Taxonomy" id="3075620"/>
    <lineage>
        <taxon>Bacteria</taxon>
        <taxon>Bacillati</taxon>
        <taxon>Actinomycetota</taxon>
        <taxon>Actinomycetes</taxon>
        <taxon>Micrococcales</taxon>
        <taxon>Demequinaceae</taxon>
        <taxon>Demequina</taxon>
    </lineage>
</organism>
<dbReference type="InterPro" id="IPR029044">
    <property type="entry name" value="Nucleotide-diphossugar_trans"/>
</dbReference>
<proteinExistence type="predicted"/>
<dbReference type="KEGG" id="dcp:RN607_05195"/>
<evidence type="ECO:0000259" key="1">
    <source>
        <dbReference type="Pfam" id="PF00535"/>
    </source>
</evidence>